<feature type="domain" description="DUF397" evidence="2">
    <location>
        <begin position="7"/>
        <end position="60"/>
    </location>
</feature>
<feature type="region of interest" description="Disordered" evidence="1">
    <location>
        <begin position="1"/>
        <end position="21"/>
    </location>
</feature>
<dbReference type="EMBL" id="JBHSON010000027">
    <property type="protein sequence ID" value="MFC5747981.1"/>
    <property type="molecule type" value="Genomic_DNA"/>
</dbReference>
<proteinExistence type="predicted"/>
<comment type="caution">
    <text evidence="3">The sequence shown here is derived from an EMBL/GenBank/DDBJ whole genome shotgun (WGS) entry which is preliminary data.</text>
</comment>
<organism evidence="3 4">
    <name type="scientific">Actinomadura rugatobispora</name>
    <dbReference type="NCBI Taxonomy" id="1994"/>
    <lineage>
        <taxon>Bacteria</taxon>
        <taxon>Bacillati</taxon>
        <taxon>Actinomycetota</taxon>
        <taxon>Actinomycetes</taxon>
        <taxon>Streptosporangiales</taxon>
        <taxon>Thermomonosporaceae</taxon>
        <taxon>Actinomadura</taxon>
    </lineage>
</organism>
<evidence type="ECO:0000313" key="3">
    <source>
        <dbReference type="EMBL" id="MFC5747981.1"/>
    </source>
</evidence>
<accession>A0ABW1A0L9</accession>
<keyword evidence="4" id="KW-1185">Reference proteome</keyword>
<sequence>MNTHYTSWRKSGHSDPNGHCIEAGHAADGTIGVRDTKLHGQGPILQFTQAEWAAFLQSIRSTQH</sequence>
<name>A0ABW1A0L9_9ACTN</name>
<dbReference type="RefSeq" id="WP_378283612.1">
    <property type="nucleotide sequence ID" value="NZ_JBHSON010000027.1"/>
</dbReference>
<evidence type="ECO:0000256" key="1">
    <source>
        <dbReference type="SAM" id="MobiDB-lite"/>
    </source>
</evidence>
<protein>
    <submittedName>
        <fullName evidence="3">DUF397 domain-containing protein</fullName>
    </submittedName>
</protein>
<evidence type="ECO:0000259" key="2">
    <source>
        <dbReference type="Pfam" id="PF04149"/>
    </source>
</evidence>
<dbReference type="Pfam" id="PF04149">
    <property type="entry name" value="DUF397"/>
    <property type="match status" value="1"/>
</dbReference>
<dbReference type="InterPro" id="IPR007278">
    <property type="entry name" value="DUF397"/>
</dbReference>
<evidence type="ECO:0000313" key="4">
    <source>
        <dbReference type="Proteomes" id="UP001596074"/>
    </source>
</evidence>
<reference evidence="4" key="1">
    <citation type="journal article" date="2019" name="Int. J. Syst. Evol. Microbiol.">
        <title>The Global Catalogue of Microorganisms (GCM) 10K type strain sequencing project: providing services to taxonomists for standard genome sequencing and annotation.</title>
        <authorList>
            <consortium name="The Broad Institute Genomics Platform"/>
            <consortium name="The Broad Institute Genome Sequencing Center for Infectious Disease"/>
            <person name="Wu L."/>
            <person name="Ma J."/>
        </authorList>
    </citation>
    <scope>NUCLEOTIDE SEQUENCE [LARGE SCALE GENOMIC DNA]</scope>
    <source>
        <strain evidence="4">KCTC 42087</strain>
    </source>
</reference>
<dbReference type="Proteomes" id="UP001596074">
    <property type="component" value="Unassembled WGS sequence"/>
</dbReference>
<gene>
    <name evidence="3" type="ORF">ACFPZN_20315</name>
</gene>